<dbReference type="Pfam" id="PF01648">
    <property type="entry name" value="ACPS"/>
    <property type="match status" value="1"/>
</dbReference>
<dbReference type="GO" id="GO:0019878">
    <property type="term" value="P:lysine biosynthetic process via aminoadipic acid"/>
    <property type="evidence" value="ECO:0007669"/>
    <property type="project" value="TreeGrafter"/>
</dbReference>
<dbReference type="InterPro" id="IPR037143">
    <property type="entry name" value="4-PPantetheinyl_Trfase_dom_sf"/>
</dbReference>
<evidence type="ECO:0000259" key="3">
    <source>
        <dbReference type="Pfam" id="PF01648"/>
    </source>
</evidence>
<dbReference type="GO" id="GO:0005829">
    <property type="term" value="C:cytosol"/>
    <property type="evidence" value="ECO:0007669"/>
    <property type="project" value="TreeGrafter"/>
</dbReference>
<keyword evidence="5" id="KW-1185">Reference proteome</keyword>
<sequence length="245" mass="26079">MRALPPLIDVTFVRGVDGEPPWTGHVLDAGELARWTGLHTTARPLFLAAHLGARLLAARRAGLQADGLGLAPELTAFGWATLPSGKPLLTFRDGRPQPLHVSVAHGGGLAVAAVCEHGPIGVDLEHVDTRRNLVGIARRFFAAEECAELEACGSDERSLLFHQWWTRKEAVLKATGHGLRGGLTVRVDAPADRDGWRPVALEGHEAPLFVRDLRTPDTGVVGAVAIEGQAGVVQMVMTTAAEEST</sequence>
<proteinExistence type="inferred from homology"/>
<dbReference type="STRING" id="1855912.LuPra_05647"/>
<evidence type="ECO:0000256" key="1">
    <source>
        <dbReference type="ARBA" id="ARBA00010990"/>
    </source>
</evidence>
<dbReference type="Proteomes" id="UP000076079">
    <property type="component" value="Chromosome"/>
</dbReference>
<keyword evidence="2 4" id="KW-0808">Transferase</keyword>
<dbReference type="SUPFAM" id="SSF56214">
    <property type="entry name" value="4'-phosphopantetheinyl transferase"/>
    <property type="match status" value="2"/>
</dbReference>
<dbReference type="AlphaFoldDB" id="A0A143PX17"/>
<dbReference type="OrthoDB" id="9808281at2"/>
<name>A0A143PX17_LUTPR</name>
<evidence type="ECO:0000313" key="5">
    <source>
        <dbReference type="Proteomes" id="UP000076079"/>
    </source>
</evidence>
<protein>
    <submittedName>
        <fullName evidence="4">4'-phosphopantetheinyl transferase psf-1</fullName>
        <ecNumber evidence="4">2.7.8.-</ecNumber>
    </submittedName>
</protein>
<dbReference type="EC" id="2.7.8.-" evidence="4"/>
<feature type="domain" description="4'-phosphopantetheinyl transferase" evidence="3">
    <location>
        <begin position="119"/>
        <end position="187"/>
    </location>
</feature>
<evidence type="ECO:0000256" key="2">
    <source>
        <dbReference type="ARBA" id="ARBA00022679"/>
    </source>
</evidence>
<dbReference type="RefSeq" id="WP_110173836.1">
    <property type="nucleotide sequence ID" value="NZ_CP015136.1"/>
</dbReference>
<dbReference type="InterPro" id="IPR050559">
    <property type="entry name" value="P-Pant_transferase_sf"/>
</dbReference>
<organism evidence="4 5">
    <name type="scientific">Luteitalea pratensis</name>
    <dbReference type="NCBI Taxonomy" id="1855912"/>
    <lineage>
        <taxon>Bacteria</taxon>
        <taxon>Pseudomonadati</taxon>
        <taxon>Acidobacteriota</taxon>
        <taxon>Vicinamibacteria</taxon>
        <taxon>Vicinamibacterales</taxon>
        <taxon>Vicinamibacteraceae</taxon>
        <taxon>Luteitalea</taxon>
    </lineage>
</organism>
<dbReference type="EMBL" id="CP015136">
    <property type="protein sequence ID" value="AMY12374.1"/>
    <property type="molecule type" value="Genomic_DNA"/>
</dbReference>
<dbReference type="GO" id="GO:0000287">
    <property type="term" value="F:magnesium ion binding"/>
    <property type="evidence" value="ECO:0007669"/>
    <property type="project" value="InterPro"/>
</dbReference>
<dbReference type="Gene3D" id="3.90.470.20">
    <property type="entry name" value="4'-phosphopantetheinyl transferase domain"/>
    <property type="match status" value="1"/>
</dbReference>
<comment type="similarity">
    <text evidence="1">Belongs to the P-Pant transferase superfamily. Gsp/Sfp/HetI/AcpT family.</text>
</comment>
<dbReference type="KEGG" id="abac:LuPra_05647"/>
<reference evidence="4 5" key="1">
    <citation type="journal article" date="2016" name="Genome Announc.">
        <title>First Complete Genome Sequence of a Subdivision 6 Acidobacterium Strain.</title>
        <authorList>
            <person name="Huang S."/>
            <person name="Vieira S."/>
            <person name="Bunk B."/>
            <person name="Riedel T."/>
            <person name="Sproer C."/>
            <person name="Overmann J."/>
        </authorList>
    </citation>
    <scope>NUCLEOTIDE SEQUENCE [LARGE SCALE GENOMIC DNA]</scope>
    <source>
        <strain evidence="5">DSM 100886 HEG_-6_39</strain>
    </source>
</reference>
<dbReference type="PANTHER" id="PTHR12215:SF10">
    <property type="entry name" value="L-AMINOADIPATE-SEMIALDEHYDE DEHYDROGENASE-PHOSPHOPANTETHEINYL TRANSFERASE"/>
    <property type="match status" value="1"/>
</dbReference>
<dbReference type="PANTHER" id="PTHR12215">
    <property type="entry name" value="PHOSPHOPANTETHEINE TRANSFERASE"/>
    <property type="match status" value="1"/>
</dbReference>
<accession>A0A143PX17</accession>
<dbReference type="InterPro" id="IPR008278">
    <property type="entry name" value="4-PPantetheinyl_Trfase_dom"/>
</dbReference>
<dbReference type="GO" id="GO:0008897">
    <property type="term" value="F:holo-[acyl-carrier-protein] synthase activity"/>
    <property type="evidence" value="ECO:0007669"/>
    <property type="project" value="InterPro"/>
</dbReference>
<evidence type="ECO:0000313" key="4">
    <source>
        <dbReference type="EMBL" id="AMY12374.1"/>
    </source>
</evidence>
<gene>
    <name evidence="4" type="primary">psf-1</name>
    <name evidence="4" type="ORF">LuPra_05647</name>
</gene>
<reference evidence="5" key="2">
    <citation type="submission" date="2016-04" db="EMBL/GenBank/DDBJ databases">
        <title>First Complete Genome Sequence of a Subdivision 6 Acidobacterium.</title>
        <authorList>
            <person name="Huang S."/>
            <person name="Vieira S."/>
            <person name="Bunk B."/>
            <person name="Riedel T."/>
            <person name="Sproeer C."/>
            <person name="Overmann J."/>
        </authorList>
    </citation>
    <scope>NUCLEOTIDE SEQUENCE [LARGE SCALE GENOMIC DNA]</scope>
    <source>
        <strain evidence="5">DSM 100886 HEG_-6_39</strain>
    </source>
</reference>